<evidence type="ECO:0000313" key="4">
    <source>
        <dbReference type="EMBL" id="KAK0513405.1"/>
    </source>
</evidence>
<reference evidence="4" key="1">
    <citation type="submission" date="2023-03" db="EMBL/GenBank/DDBJ databases">
        <title>Complete genome of Cladonia borealis.</title>
        <authorList>
            <person name="Park H."/>
        </authorList>
    </citation>
    <scope>NUCLEOTIDE SEQUENCE</scope>
    <source>
        <strain evidence="4">ANT050790</strain>
    </source>
</reference>
<feature type="zinc finger region" description="C3H1-type" evidence="1">
    <location>
        <begin position="131"/>
        <end position="161"/>
    </location>
</feature>
<comment type="caution">
    <text evidence="4">The sequence shown here is derived from an EMBL/GenBank/DDBJ whole genome shotgun (WGS) entry which is preliminary data.</text>
</comment>
<sequence>MSTPFTDATTNGEVQSFWTVGCAVADSYNISSLTTNPLKLESVRTIQLYTQMAYTNHSDRKLQADASLNNPYTNEKYRGFSGESESLVSWNTDRARTYSDIKSSPAADHRTPTLAISPASLGSEYHTSPRSVKHITCHYWRYGPKGCSKTSEECKYAHELRAIIADAPIHVEPGKPAVAGRNASNWQLEHSRPAMQNHGSEVQQQVDHIKAKTTQNNPHTEFEAYTPNRKTMHPPQSDSAPDSVNNPHNLDMLGIHPKMSRQSAGLSPSIGYFASGENGAFNQPFGKDATNYNPTTHYGAAVPAHHPTQQTSPGRYPQPIDHIMFENLKHEQTKMMRYKDQAIYRFASEIDLAIETMEESQKSNERDIQKLIDVTEGKVEKANLVWTQGDDESPYRGGGKFFNSNGAYQLNTHVPALAPKRKITGTYMSCYETNHDLPYELTTIAEKLAQTHNTTQHFITRLRNAKQMLGIAFENVGEQAVLPKGWIQH</sequence>
<dbReference type="AlphaFoldDB" id="A0AA39V8R1"/>
<protein>
    <recommendedName>
        <fullName evidence="3">C3H1-type domain-containing protein</fullName>
    </recommendedName>
</protein>
<dbReference type="Proteomes" id="UP001166286">
    <property type="component" value="Unassembled WGS sequence"/>
</dbReference>
<keyword evidence="5" id="KW-1185">Reference proteome</keyword>
<proteinExistence type="predicted"/>
<dbReference type="InterPro" id="IPR000571">
    <property type="entry name" value="Znf_CCCH"/>
</dbReference>
<organism evidence="4 5">
    <name type="scientific">Cladonia borealis</name>
    <dbReference type="NCBI Taxonomy" id="184061"/>
    <lineage>
        <taxon>Eukaryota</taxon>
        <taxon>Fungi</taxon>
        <taxon>Dikarya</taxon>
        <taxon>Ascomycota</taxon>
        <taxon>Pezizomycotina</taxon>
        <taxon>Lecanoromycetes</taxon>
        <taxon>OSLEUM clade</taxon>
        <taxon>Lecanoromycetidae</taxon>
        <taxon>Lecanorales</taxon>
        <taxon>Lecanorineae</taxon>
        <taxon>Cladoniaceae</taxon>
        <taxon>Cladonia</taxon>
    </lineage>
</organism>
<evidence type="ECO:0000256" key="2">
    <source>
        <dbReference type="SAM" id="MobiDB-lite"/>
    </source>
</evidence>
<keyword evidence="1" id="KW-0863">Zinc-finger</keyword>
<evidence type="ECO:0000256" key="1">
    <source>
        <dbReference type="PROSITE-ProRule" id="PRU00723"/>
    </source>
</evidence>
<feature type="compositionally biased region" description="Polar residues" evidence="2">
    <location>
        <begin position="234"/>
        <end position="244"/>
    </location>
</feature>
<evidence type="ECO:0000313" key="5">
    <source>
        <dbReference type="Proteomes" id="UP001166286"/>
    </source>
</evidence>
<evidence type="ECO:0000259" key="3">
    <source>
        <dbReference type="PROSITE" id="PS50103"/>
    </source>
</evidence>
<keyword evidence="1" id="KW-0479">Metal-binding</keyword>
<name>A0AA39V8R1_9LECA</name>
<gene>
    <name evidence="4" type="ORF">JMJ35_004391</name>
</gene>
<dbReference type="GO" id="GO:0008270">
    <property type="term" value="F:zinc ion binding"/>
    <property type="evidence" value="ECO:0007669"/>
    <property type="project" value="UniProtKB-KW"/>
</dbReference>
<feature type="domain" description="C3H1-type" evidence="3">
    <location>
        <begin position="131"/>
        <end position="161"/>
    </location>
</feature>
<feature type="region of interest" description="Disordered" evidence="2">
    <location>
        <begin position="225"/>
        <end position="244"/>
    </location>
</feature>
<accession>A0AA39V8R1</accession>
<dbReference type="EMBL" id="JAFEKC020000008">
    <property type="protein sequence ID" value="KAK0513405.1"/>
    <property type="molecule type" value="Genomic_DNA"/>
</dbReference>
<keyword evidence="1" id="KW-0862">Zinc</keyword>
<dbReference type="PROSITE" id="PS50103">
    <property type="entry name" value="ZF_C3H1"/>
    <property type="match status" value="1"/>
</dbReference>